<dbReference type="SUPFAM" id="SSF46689">
    <property type="entry name" value="Homeodomain-like"/>
    <property type="match status" value="1"/>
</dbReference>
<evidence type="ECO:0000313" key="2">
    <source>
        <dbReference type="Proteomes" id="UP001294444"/>
    </source>
</evidence>
<reference evidence="1" key="1">
    <citation type="submission" date="2023-10" db="EMBL/GenBank/DDBJ databases">
        <authorList>
            <person name="Guldener U."/>
        </authorList>
    </citation>
    <scope>NUCLEOTIDE SEQUENCE</scope>
    <source>
        <strain evidence="1">Mp4</strain>
    </source>
</reference>
<dbReference type="EMBL" id="OAPG01000014">
    <property type="protein sequence ID" value="SNX86370.1"/>
    <property type="molecule type" value="Genomic_DNA"/>
</dbReference>
<comment type="caution">
    <text evidence="1">The sequence shown here is derived from an EMBL/GenBank/DDBJ whole genome shotgun (WGS) entry which is preliminary data.</text>
</comment>
<dbReference type="InterPro" id="IPR009057">
    <property type="entry name" value="Homeodomain-like_sf"/>
</dbReference>
<sequence>MARTYEVPCSTACSIQQRFQEHGSVQSGQKGGAMQCLQLQNQHIEYLMRVFEQQPRATLQELQQELNDQSKNAHNELVYNCTTIRIYTSIPCQGPVIVKAVGSRYRWAATAGIGSMGTERLSGGNLMSGRGRVVRSKSYWPPPVPPAVTTSHRGATMLDCQRPYSAYGGASRGWTVGGLC</sequence>
<keyword evidence="2" id="KW-1185">Reference proteome</keyword>
<dbReference type="AlphaFoldDB" id="A0AAJ5C6Z1"/>
<name>A0AAJ5C6Z1_9BASI</name>
<dbReference type="Proteomes" id="UP001294444">
    <property type="component" value="Unassembled WGS sequence"/>
</dbReference>
<accession>A0AAJ5C6Z1</accession>
<organism evidence="1 2">
    <name type="scientific">Melanopsichium pennsylvanicum</name>
    <dbReference type="NCBI Taxonomy" id="63383"/>
    <lineage>
        <taxon>Eukaryota</taxon>
        <taxon>Fungi</taxon>
        <taxon>Dikarya</taxon>
        <taxon>Basidiomycota</taxon>
        <taxon>Ustilaginomycotina</taxon>
        <taxon>Ustilaginomycetes</taxon>
        <taxon>Ustilaginales</taxon>
        <taxon>Ustilaginaceae</taxon>
        <taxon>Melanopsichium</taxon>
    </lineage>
</organism>
<protein>
    <submittedName>
        <fullName evidence="1">Uncharacterized protein</fullName>
    </submittedName>
</protein>
<proteinExistence type="predicted"/>
<gene>
    <name evidence="1" type="ORF">MEPE_05079</name>
</gene>
<evidence type="ECO:0000313" key="1">
    <source>
        <dbReference type="EMBL" id="SNX86370.1"/>
    </source>
</evidence>